<keyword evidence="1" id="KW-1133">Transmembrane helix</keyword>
<gene>
    <name evidence="2" type="ORF">OU682_04760</name>
</gene>
<feature type="transmembrane region" description="Helical" evidence="1">
    <location>
        <begin position="78"/>
        <end position="97"/>
    </location>
</feature>
<accession>A0ABT4J3D3</accession>
<feature type="transmembrane region" description="Helical" evidence="1">
    <location>
        <begin position="153"/>
        <end position="170"/>
    </location>
</feature>
<feature type="transmembrane region" description="Helical" evidence="1">
    <location>
        <begin position="12"/>
        <end position="33"/>
    </location>
</feature>
<dbReference type="Pfam" id="PF10002">
    <property type="entry name" value="DUF2243"/>
    <property type="match status" value="1"/>
</dbReference>
<evidence type="ECO:0000313" key="2">
    <source>
        <dbReference type="EMBL" id="MCZ0960926.1"/>
    </source>
</evidence>
<evidence type="ECO:0000313" key="3">
    <source>
        <dbReference type="Proteomes" id="UP001149822"/>
    </source>
</evidence>
<keyword evidence="1" id="KW-0472">Membrane</keyword>
<feature type="transmembrane region" description="Helical" evidence="1">
    <location>
        <begin position="123"/>
        <end position="141"/>
    </location>
</feature>
<dbReference type="InterPro" id="IPR018719">
    <property type="entry name" value="DUF2243_membrane"/>
</dbReference>
<dbReference type="Proteomes" id="UP001149822">
    <property type="component" value="Unassembled WGS sequence"/>
</dbReference>
<feature type="transmembrane region" description="Helical" evidence="1">
    <location>
        <begin position="53"/>
        <end position="71"/>
    </location>
</feature>
<sequence length="248" mass="26517">MTGSRWLRWTFVLGFALGGFFDGILLHHILQWHHLLSLVPGMTDLRLQILWDGYFHALMYALAVLALWGLWRGCKQAPAAGATLGTLLAGFGAWHVIDALLSHWLLGIHRIRLDSAVPLAWDLAWLLAFGLVPIVLGWLALRRAGPGGPPPAALVLVLGLVATGAGIWAAQPPAGQPVTAIVFAPGIQPEAALARAGLADARVIWTDPLSQVTWARLESGNPWKLYLAGALMVSGAGMPAGCFSWARA</sequence>
<evidence type="ECO:0000256" key="1">
    <source>
        <dbReference type="SAM" id="Phobius"/>
    </source>
</evidence>
<protein>
    <submittedName>
        <fullName evidence="2">DUF2243 domain-containing protein</fullName>
    </submittedName>
</protein>
<name>A0ABT4J3D3_9RHOB</name>
<keyword evidence="3" id="KW-1185">Reference proteome</keyword>
<feature type="transmembrane region" description="Helical" evidence="1">
    <location>
        <begin position="225"/>
        <end position="246"/>
    </location>
</feature>
<keyword evidence="1" id="KW-0812">Transmembrane</keyword>
<organism evidence="2 3">
    <name type="scientific">Paracoccus benzoatiresistens</name>
    <dbReference type="NCBI Taxonomy" id="2997341"/>
    <lineage>
        <taxon>Bacteria</taxon>
        <taxon>Pseudomonadati</taxon>
        <taxon>Pseudomonadota</taxon>
        <taxon>Alphaproteobacteria</taxon>
        <taxon>Rhodobacterales</taxon>
        <taxon>Paracoccaceae</taxon>
        <taxon>Paracoccus</taxon>
    </lineage>
</organism>
<proteinExistence type="predicted"/>
<reference evidence="2" key="1">
    <citation type="submission" date="2022-12" db="EMBL/GenBank/DDBJ databases">
        <title>Paracoccus sp. EF6 isolated from a lake water.</title>
        <authorList>
            <person name="Liu H."/>
        </authorList>
    </citation>
    <scope>NUCLEOTIDE SEQUENCE</scope>
    <source>
        <strain evidence="2">EF6</strain>
    </source>
</reference>
<comment type="caution">
    <text evidence="2">The sequence shown here is derived from an EMBL/GenBank/DDBJ whole genome shotgun (WGS) entry which is preliminary data.</text>
</comment>
<dbReference type="EMBL" id="JAPTYD010000004">
    <property type="protein sequence ID" value="MCZ0960926.1"/>
    <property type="molecule type" value="Genomic_DNA"/>
</dbReference>
<dbReference type="RefSeq" id="WP_268940929.1">
    <property type="nucleotide sequence ID" value="NZ_JAPTYD010000004.1"/>
</dbReference>